<sequence length="886" mass="99924">MVNLKNQRAGYKGGLSILKRQVDGVDISTMTVLSYTLLNDRLKDCRQKLEQNHFALLEELTDQAEVDDQVKNQMDVEETLWSLQEVLIKAYEGVTARVSSQQARQTAVPVNTPIPTSTAPPITSTAQKIKLPQLQVPKFAGKIEDWMLFRNRFIQAIHRRTDISGSDKLQYLLSFLEGEPAAMLSAVGLDDSNYDPAWDQLTNRYEHQRELIYNYVTKIVSHPIITHRSSSTLSSLESTVRSSLDSIKALSVPVQHWDAMIVSIVVSKLDEESRLRFHQSLPDKNMPPLKTLEDFLAKEIIDLTSTKPQEPSNSQAKPKQYANKREKPDDRPLSCYICKEPHYTFKCPKLISAKDPEKKKLIEASKLCSNCLRPGHSWTLCKSNFTCIHCRKKHHSLLHTVYGKSKDEKPANAAFTTEVKLMNHGLKPTAVLSSYDNQGVAVDCRCLLDQCSGGNFITKAMASRLGLKRQKLQQPETIEGLGGAEVTTSTEYAEVHLLSKCTKSKPLKISAFIVPTICTSAPAFKFCDQSWNHIPTVGLADPQYAVPRGVDLLLSTGVYSEIILSPILRGKPNEPIAQESTLGWLVYGHVPEDSASPTLCYNIESSTLDAELRRFWEMESTENPKAKVLTPEQAACEEHYNKSTTREPDGTYTVRLPFKPNSRPLGNSKFQAVRRLEALEAKLGKNPTLSRDYRKSMRELIDEGHMELVPPEELHLPDSKCYYLPHHAVVKDSSTTTKTRIVFDASARTTSGESLNQQLMVGATIQDDLFGILCRWRQWNVPISADIKKMYLFVNVHPEDRNFQRILWRETNDKPVRVYRLKKVTFGTASAPFQAIRTLHKLAEDYATEFPEAVRALKEDFYVDDAMTGANTVDEALTLQQQLLSL</sequence>
<evidence type="ECO:0000313" key="3">
    <source>
        <dbReference type="Proteomes" id="UP000708208"/>
    </source>
</evidence>
<dbReference type="OrthoDB" id="7700578at2759"/>
<keyword evidence="3" id="KW-1185">Reference proteome</keyword>
<dbReference type="InterPro" id="IPR005312">
    <property type="entry name" value="DUF1759"/>
</dbReference>
<name>A0A8J2JKD5_9HEXA</name>
<evidence type="ECO:0000313" key="2">
    <source>
        <dbReference type="EMBL" id="CAG7722001.1"/>
    </source>
</evidence>
<evidence type="ECO:0000256" key="1">
    <source>
        <dbReference type="SAM" id="MobiDB-lite"/>
    </source>
</evidence>
<organism evidence="2 3">
    <name type="scientific">Allacma fusca</name>
    <dbReference type="NCBI Taxonomy" id="39272"/>
    <lineage>
        <taxon>Eukaryota</taxon>
        <taxon>Metazoa</taxon>
        <taxon>Ecdysozoa</taxon>
        <taxon>Arthropoda</taxon>
        <taxon>Hexapoda</taxon>
        <taxon>Collembola</taxon>
        <taxon>Symphypleona</taxon>
        <taxon>Sminthuridae</taxon>
        <taxon>Allacma</taxon>
    </lineage>
</organism>
<dbReference type="AlphaFoldDB" id="A0A8J2JKD5"/>
<dbReference type="Proteomes" id="UP000708208">
    <property type="component" value="Unassembled WGS sequence"/>
</dbReference>
<dbReference type="PANTHER" id="PTHR47331:SF5">
    <property type="entry name" value="RIBONUCLEASE H"/>
    <property type="match status" value="1"/>
</dbReference>
<evidence type="ECO:0008006" key="4">
    <source>
        <dbReference type="Google" id="ProtNLM"/>
    </source>
</evidence>
<feature type="region of interest" description="Disordered" evidence="1">
    <location>
        <begin position="306"/>
        <end position="330"/>
    </location>
</feature>
<protein>
    <recommendedName>
        <fullName evidence="4">Peptidase aspartic putative domain-containing protein</fullName>
    </recommendedName>
</protein>
<dbReference type="PANTHER" id="PTHR47331">
    <property type="entry name" value="PHD-TYPE DOMAIN-CONTAINING PROTEIN"/>
    <property type="match status" value="1"/>
</dbReference>
<feature type="compositionally biased region" description="Polar residues" evidence="1">
    <location>
        <begin position="306"/>
        <end position="317"/>
    </location>
</feature>
<accession>A0A8J2JKD5</accession>
<feature type="non-terminal residue" evidence="2">
    <location>
        <position position="886"/>
    </location>
</feature>
<dbReference type="EMBL" id="CAJVCH010085117">
    <property type="protein sequence ID" value="CAG7722001.1"/>
    <property type="molecule type" value="Genomic_DNA"/>
</dbReference>
<comment type="caution">
    <text evidence="2">The sequence shown here is derived from an EMBL/GenBank/DDBJ whole genome shotgun (WGS) entry which is preliminary data.</text>
</comment>
<dbReference type="CDD" id="cd00303">
    <property type="entry name" value="retropepsin_like"/>
    <property type="match status" value="1"/>
</dbReference>
<dbReference type="Pfam" id="PF03564">
    <property type="entry name" value="DUF1759"/>
    <property type="match status" value="1"/>
</dbReference>
<gene>
    <name evidence="2" type="ORF">AFUS01_LOCUS11179</name>
</gene>
<proteinExistence type="predicted"/>
<reference evidence="2" key="1">
    <citation type="submission" date="2021-06" db="EMBL/GenBank/DDBJ databases">
        <authorList>
            <person name="Hodson N. C."/>
            <person name="Mongue J. A."/>
            <person name="Jaron S. K."/>
        </authorList>
    </citation>
    <scope>NUCLEOTIDE SEQUENCE</scope>
</reference>